<reference evidence="4" key="2">
    <citation type="submission" date="2025-09" db="UniProtKB">
        <authorList>
            <consortium name="Ensembl"/>
        </authorList>
    </citation>
    <scope>IDENTIFICATION</scope>
</reference>
<dbReference type="GeneTree" id="ENSGT00390000012017"/>
<keyword evidence="5" id="KW-1185">Reference proteome</keyword>
<sequence>MQVLYRRKIMTANMLVEETFYTPIVSERRFATSTSPASHVQLACTTQYCAFPINGNDVHVWDIKDPNEKTYVLKGHHEPVTAVTFRQAMIPCLLCSASRDYVIVWNLDECKQSVQRGLLPQGLIIGTLLGTVSYLTFHPDGMKVAACAGNQIFILHTEHEDVFAELSGHLAPVTAAEFWEDNLVVSISEDRTFMVWDFDNETLVYQSAVLSAFPLLSMFIDRENNQMVTGCVDGQLRVFSFEKEHQFRCVCHIDLEKEKFKFSRRTEDPKKCEKSDERTSESSKRAVNDKTGEFVIVPGLPVLHMQKWSLPPLENESSFAGVPIRLWISSSTGLLFINITNSSTEAVFDFKDYDGLSIQVAGSCSLSSDGDMKVLCLLTSMFGTQISLLELDTHALMTSQQHDVMNGTMHMDLSVVSRTPLLQTSPLCCEMLKKTANQSTKGSKVLVKDQPLVFHSKVKSSGYSVAPRMKMFTPKTNVKKTTVPPKDKKDFLSGIINNYPLTAHAPSIPQKQISMGKKVTATCSIQYSGDGQKLACGLSDKSLLVFNSTLNGEPAVFTGHDGTVNGLGWSYDRNWLVSSGDDRTVMVWNAKTTEPGLVLGKEIFSKPARFPQFYYMDKFILLSSGAEFQLLRYFLDDCKDEIKRYKKKSSCKTIQTFQMATAKEITGLSSVNDFYSYIVLVAGTDRALEVFDLNVGSRVALIPDVHSKAVHQICQNKGSVFSSQQPEAYNHFVTTAVGDGLKLWDLRNLRCVRRFEGHVNRYQPCGVAISPCGRFIACGSEDRCAYIYEMRSSTYLQKLPGHTESVISVAFNPSSSQQQKALHPLQDGIHDTRMYEYGTTNWSATVNSVHDLKALLYFTMGAPSLCI</sequence>
<dbReference type="PROSITE" id="PS50294">
    <property type="entry name" value="WD_REPEATS_REGION"/>
    <property type="match status" value="2"/>
</dbReference>
<feature type="repeat" description="WD" evidence="3">
    <location>
        <begin position="557"/>
        <end position="598"/>
    </location>
</feature>
<dbReference type="InterPro" id="IPR015943">
    <property type="entry name" value="WD40/YVTN_repeat-like_dom_sf"/>
</dbReference>
<dbReference type="InterPro" id="IPR019775">
    <property type="entry name" value="WD40_repeat_CS"/>
</dbReference>
<dbReference type="InterPro" id="IPR001680">
    <property type="entry name" value="WD40_rpt"/>
</dbReference>
<proteinExistence type="predicted"/>
<evidence type="ECO:0000313" key="5">
    <source>
        <dbReference type="Proteomes" id="UP000694569"/>
    </source>
</evidence>
<evidence type="ECO:0000313" key="4">
    <source>
        <dbReference type="Ensembl" id="ENSLLEP00000036344.1"/>
    </source>
</evidence>
<dbReference type="AlphaFoldDB" id="A0A8C5QEI7"/>
<name>A0A8C5QEI7_9ANUR</name>
<evidence type="ECO:0000256" key="3">
    <source>
        <dbReference type="PROSITE-ProRule" id="PRU00221"/>
    </source>
</evidence>
<keyword evidence="1 3" id="KW-0853">WD repeat</keyword>
<keyword evidence="2" id="KW-0677">Repeat</keyword>
<evidence type="ECO:0000256" key="1">
    <source>
        <dbReference type="ARBA" id="ARBA00022574"/>
    </source>
</evidence>
<dbReference type="OrthoDB" id="20669at2759"/>
<evidence type="ECO:0000256" key="2">
    <source>
        <dbReference type="ARBA" id="ARBA00022737"/>
    </source>
</evidence>
<dbReference type="Ensembl" id="ENSLLET00000037745.1">
    <property type="protein sequence ID" value="ENSLLEP00000036344.1"/>
    <property type="gene ID" value="ENSLLEG00000022789.1"/>
</dbReference>
<dbReference type="Gene3D" id="2.130.10.10">
    <property type="entry name" value="YVTN repeat-like/Quinoprotein amine dehydrogenase"/>
    <property type="match status" value="3"/>
</dbReference>
<protein>
    <submittedName>
        <fullName evidence="4">WD repeat domain 27</fullName>
    </submittedName>
</protein>
<dbReference type="InterPro" id="IPR036322">
    <property type="entry name" value="WD40_repeat_dom_sf"/>
</dbReference>
<dbReference type="SMART" id="SM00320">
    <property type="entry name" value="WD40"/>
    <property type="match status" value="10"/>
</dbReference>
<reference evidence="4" key="1">
    <citation type="submission" date="2025-08" db="UniProtKB">
        <authorList>
            <consortium name="Ensembl"/>
        </authorList>
    </citation>
    <scope>IDENTIFICATION</scope>
</reference>
<dbReference type="InterPro" id="IPR011047">
    <property type="entry name" value="Quinoprotein_ADH-like_sf"/>
</dbReference>
<dbReference type="Pfam" id="PF00400">
    <property type="entry name" value="WD40"/>
    <property type="match status" value="2"/>
</dbReference>
<dbReference type="Proteomes" id="UP000694569">
    <property type="component" value="Unplaced"/>
</dbReference>
<dbReference type="PROSITE" id="PS00678">
    <property type="entry name" value="WD_REPEATS_1"/>
    <property type="match status" value="1"/>
</dbReference>
<feature type="repeat" description="WD" evidence="3">
    <location>
        <begin position="166"/>
        <end position="206"/>
    </location>
</feature>
<dbReference type="PROSITE" id="PS50082">
    <property type="entry name" value="WD_REPEATS_2"/>
    <property type="match status" value="2"/>
</dbReference>
<dbReference type="InterPro" id="IPR042411">
    <property type="entry name" value="WDR27"/>
</dbReference>
<dbReference type="SUPFAM" id="SSF50978">
    <property type="entry name" value="WD40 repeat-like"/>
    <property type="match status" value="1"/>
</dbReference>
<dbReference type="PANTHER" id="PTHR44525">
    <property type="entry name" value="WD REPEAT-CONTAINING PROTEIN 27"/>
    <property type="match status" value="1"/>
</dbReference>
<dbReference type="PANTHER" id="PTHR44525:SF1">
    <property type="entry name" value="WD REPEAT-CONTAINING PROTEIN 27"/>
    <property type="match status" value="1"/>
</dbReference>
<accession>A0A8C5QEI7</accession>
<dbReference type="SUPFAM" id="SSF50998">
    <property type="entry name" value="Quinoprotein alcohol dehydrogenase-like"/>
    <property type="match status" value="1"/>
</dbReference>
<organism evidence="4 5">
    <name type="scientific">Leptobrachium leishanense</name>
    <name type="common">Leishan spiny toad</name>
    <dbReference type="NCBI Taxonomy" id="445787"/>
    <lineage>
        <taxon>Eukaryota</taxon>
        <taxon>Metazoa</taxon>
        <taxon>Chordata</taxon>
        <taxon>Craniata</taxon>
        <taxon>Vertebrata</taxon>
        <taxon>Euteleostomi</taxon>
        <taxon>Amphibia</taxon>
        <taxon>Batrachia</taxon>
        <taxon>Anura</taxon>
        <taxon>Pelobatoidea</taxon>
        <taxon>Megophryidae</taxon>
        <taxon>Leptobrachium</taxon>
    </lineage>
</organism>
<gene>
    <name evidence="4" type="primary">WDR27</name>
</gene>